<dbReference type="PROSITE" id="PS00463">
    <property type="entry name" value="ZN2_CY6_FUNGAL_1"/>
    <property type="match status" value="1"/>
</dbReference>
<feature type="compositionally biased region" description="Basic and acidic residues" evidence="7">
    <location>
        <begin position="79"/>
        <end position="90"/>
    </location>
</feature>
<evidence type="ECO:0000313" key="9">
    <source>
        <dbReference type="EMBL" id="KAJ2894002.1"/>
    </source>
</evidence>
<feature type="compositionally biased region" description="Polar residues" evidence="7">
    <location>
        <begin position="55"/>
        <end position="78"/>
    </location>
</feature>
<keyword evidence="1" id="KW-0479">Metal-binding</keyword>
<evidence type="ECO:0000259" key="8">
    <source>
        <dbReference type="PROSITE" id="PS50048"/>
    </source>
</evidence>
<dbReference type="SUPFAM" id="SSF57701">
    <property type="entry name" value="Zn2/Cys6 DNA-binding domain"/>
    <property type="match status" value="1"/>
</dbReference>
<dbReference type="GO" id="GO:0006351">
    <property type="term" value="P:DNA-templated transcription"/>
    <property type="evidence" value="ECO:0007669"/>
    <property type="project" value="InterPro"/>
</dbReference>
<comment type="caution">
    <text evidence="9">The sequence shown here is derived from an EMBL/GenBank/DDBJ whole genome shotgun (WGS) entry which is preliminary data.</text>
</comment>
<dbReference type="InterPro" id="IPR007219">
    <property type="entry name" value="XnlR_reg_dom"/>
</dbReference>
<dbReference type="CDD" id="cd12148">
    <property type="entry name" value="fungal_TF_MHR"/>
    <property type="match status" value="1"/>
</dbReference>
<accession>A0AAD5WNW0</accession>
<dbReference type="GO" id="GO:0008270">
    <property type="term" value="F:zinc ion binding"/>
    <property type="evidence" value="ECO:0007669"/>
    <property type="project" value="InterPro"/>
</dbReference>
<dbReference type="PROSITE" id="PS50048">
    <property type="entry name" value="ZN2_CY6_FUNGAL_2"/>
    <property type="match status" value="1"/>
</dbReference>
<keyword evidence="10" id="KW-1185">Reference proteome</keyword>
<evidence type="ECO:0000256" key="4">
    <source>
        <dbReference type="ARBA" id="ARBA00023125"/>
    </source>
</evidence>
<gene>
    <name evidence="9" type="ORF">MKZ38_008025</name>
</gene>
<protein>
    <submittedName>
        <fullName evidence="9">C6 zinc finger domain-containing protein</fullName>
    </submittedName>
</protein>
<evidence type="ECO:0000256" key="1">
    <source>
        <dbReference type="ARBA" id="ARBA00022723"/>
    </source>
</evidence>
<dbReference type="SMART" id="SM00906">
    <property type="entry name" value="Fungal_trans"/>
    <property type="match status" value="1"/>
</dbReference>
<proteinExistence type="predicted"/>
<dbReference type="InterPro" id="IPR036864">
    <property type="entry name" value="Zn2-C6_fun-type_DNA-bd_sf"/>
</dbReference>
<name>A0AAD5WNW0_9PEZI</name>
<feature type="compositionally biased region" description="Polar residues" evidence="7">
    <location>
        <begin position="263"/>
        <end position="274"/>
    </location>
</feature>
<keyword evidence="3" id="KW-0805">Transcription regulation</keyword>
<dbReference type="CDD" id="cd00067">
    <property type="entry name" value="GAL4"/>
    <property type="match status" value="1"/>
</dbReference>
<feature type="domain" description="Zn(2)-C6 fungal-type" evidence="8">
    <location>
        <begin position="151"/>
        <end position="182"/>
    </location>
</feature>
<evidence type="ECO:0000256" key="7">
    <source>
        <dbReference type="SAM" id="MobiDB-lite"/>
    </source>
</evidence>
<dbReference type="InterPro" id="IPR001138">
    <property type="entry name" value="Zn2Cys6_DnaBD"/>
</dbReference>
<feature type="region of interest" description="Disordered" evidence="7">
    <location>
        <begin position="1"/>
        <end position="148"/>
    </location>
</feature>
<evidence type="ECO:0000313" key="10">
    <source>
        <dbReference type="Proteomes" id="UP001201980"/>
    </source>
</evidence>
<dbReference type="Gene3D" id="4.10.240.10">
    <property type="entry name" value="Zn(2)-C6 fungal-type DNA-binding domain"/>
    <property type="match status" value="1"/>
</dbReference>
<dbReference type="AlphaFoldDB" id="A0AAD5WNW0"/>
<dbReference type="Proteomes" id="UP001201980">
    <property type="component" value="Unassembled WGS sequence"/>
</dbReference>
<dbReference type="Pfam" id="PF04082">
    <property type="entry name" value="Fungal_trans"/>
    <property type="match status" value="1"/>
</dbReference>
<sequence>MSESETGEQRGLKRPATEEPSTTTAAANPATASGGGAASGVSGVSGAAHHRDNGENNNISPNRHDTNGNNLDNYANGHTRQESRDDHHAETPYSAGAATAHNSVPSEVAGTDDGQDAGDGSAYNAPGTGGQNGSGAESQNPPRKRQRVRLSCLECRRRKLSCDRAFPCERCVKSGTPDQCSYESKPGPPGTVKAGIPQATFTHAYDSRRSMSVHSPSGLGSGLDGLPKGADIGLMRTSGPEDRIRRLEVELAQVKSMLGKIATSDSSTTIQSPDDPTVKPDIKDPAKDQPLPREVVLNLLEPGRDKMQELRFFRGKEFRTRYFGPHNACMAFSEVRVPLSFTYSYGVQGKALTLFQLTGLGPYMKETAEEWLRPIRSYSQVKDRKKRLEDREKRFWSPDPELDNLLPSQEETDIFINAYLDKFEQVHRIVHIPTFRRQYSQFWNGGESRYGAFTALVLSMMAVALCLHTDPPRKVLGPKSVCHQQAETWIWKCEEWLSKQSQKHRRLIHYQIACLIYLGKRVNTLKKKRFWTASGSLINEGIAVGLHRDPSHMSDRITPFNQEMRRRIWATIQEFNMQASFDHGLPTLMSQLHYDVTPPRNLDDNDFAEDTVNLPASKPTKEYTFSSYQHLSRQSLPLRLQLSLTLTGPPGDLDYDQVIRYTNDITQEIDSLPSWDVSLTDEPNARKPLLAYTLLHIQLRQYLIPLHQPYLRLRQRNSKYQYSEIIYYNAARDMVLLHDKLAEQGIRTLYFLREDAVTTAINLCSVTLLQPRGSTNMIMINSEHTLRLLEKCLAMKEDRLLRCGNNEPWGYSIMCAAYGLLEAHLGLKTTQEAKAASAQRFVDLHYKMVGGAPAVGVNGAPLAMGGQPPQVGATPAGCDANSEAGMTLNGNGAAPAMPMNMMGQMMPPGVNSINADGTPAAPLPWLFAGGDPSNAGAVNTMGMMPEFNLEVLGLNLNDLWGDDWNYP</sequence>
<dbReference type="PANTHER" id="PTHR31944:SF130">
    <property type="entry name" value="ZN(II)2CYS6 TRANSCRIPTION FACTO (EUROFUNG)"/>
    <property type="match status" value="1"/>
</dbReference>
<keyword evidence="6" id="KW-0539">Nucleus</keyword>
<dbReference type="GO" id="GO:0000978">
    <property type="term" value="F:RNA polymerase II cis-regulatory region sequence-specific DNA binding"/>
    <property type="evidence" value="ECO:0007669"/>
    <property type="project" value="TreeGrafter"/>
</dbReference>
<evidence type="ECO:0000256" key="2">
    <source>
        <dbReference type="ARBA" id="ARBA00022833"/>
    </source>
</evidence>
<feature type="compositionally biased region" description="Low complexity" evidence="7">
    <location>
        <begin position="18"/>
        <end position="32"/>
    </location>
</feature>
<dbReference type="InterPro" id="IPR051430">
    <property type="entry name" value="Fungal_TF_Env_Response"/>
</dbReference>
<keyword evidence="5" id="KW-0804">Transcription</keyword>
<dbReference type="GO" id="GO:0005634">
    <property type="term" value="C:nucleus"/>
    <property type="evidence" value="ECO:0007669"/>
    <property type="project" value="TreeGrafter"/>
</dbReference>
<evidence type="ECO:0000256" key="3">
    <source>
        <dbReference type="ARBA" id="ARBA00023015"/>
    </source>
</evidence>
<evidence type="ECO:0000256" key="6">
    <source>
        <dbReference type="ARBA" id="ARBA00023242"/>
    </source>
</evidence>
<dbReference type="Pfam" id="PF00172">
    <property type="entry name" value="Zn_clus"/>
    <property type="match status" value="1"/>
</dbReference>
<keyword evidence="2" id="KW-0862">Zinc</keyword>
<reference evidence="9" key="1">
    <citation type="submission" date="2022-07" db="EMBL/GenBank/DDBJ databases">
        <title>Draft genome sequence of Zalerion maritima ATCC 34329, a (micro)plastics degrading marine fungus.</title>
        <authorList>
            <person name="Paco A."/>
            <person name="Goncalves M.F.M."/>
            <person name="Rocha-Santos T.A.P."/>
            <person name="Alves A."/>
        </authorList>
    </citation>
    <scope>NUCLEOTIDE SEQUENCE</scope>
    <source>
        <strain evidence="9">ATCC 34329</strain>
    </source>
</reference>
<dbReference type="PANTHER" id="PTHR31944">
    <property type="entry name" value="HEME-RESPONSIVE ZINC FINGER TRANSCRIPTION FACTOR HAP1"/>
    <property type="match status" value="1"/>
</dbReference>
<feature type="compositionally biased region" description="Basic and acidic residues" evidence="7">
    <location>
        <begin position="7"/>
        <end position="17"/>
    </location>
</feature>
<dbReference type="EMBL" id="JAKWBI020000541">
    <property type="protein sequence ID" value="KAJ2894002.1"/>
    <property type="molecule type" value="Genomic_DNA"/>
</dbReference>
<dbReference type="GO" id="GO:0001228">
    <property type="term" value="F:DNA-binding transcription activator activity, RNA polymerase II-specific"/>
    <property type="evidence" value="ECO:0007669"/>
    <property type="project" value="TreeGrafter"/>
</dbReference>
<feature type="compositionally biased region" description="Basic and acidic residues" evidence="7">
    <location>
        <begin position="276"/>
        <end position="289"/>
    </location>
</feature>
<organism evidence="9 10">
    <name type="scientific">Zalerion maritima</name>
    <dbReference type="NCBI Taxonomy" id="339359"/>
    <lineage>
        <taxon>Eukaryota</taxon>
        <taxon>Fungi</taxon>
        <taxon>Dikarya</taxon>
        <taxon>Ascomycota</taxon>
        <taxon>Pezizomycotina</taxon>
        <taxon>Sordariomycetes</taxon>
        <taxon>Lulworthiomycetidae</taxon>
        <taxon>Lulworthiales</taxon>
        <taxon>Lulworthiaceae</taxon>
        <taxon>Zalerion</taxon>
    </lineage>
</organism>
<keyword evidence="4" id="KW-0238">DNA-binding</keyword>
<dbReference type="SMART" id="SM00066">
    <property type="entry name" value="GAL4"/>
    <property type="match status" value="1"/>
</dbReference>
<feature type="region of interest" description="Disordered" evidence="7">
    <location>
        <begin position="262"/>
        <end position="289"/>
    </location>
</feature>
<evidence type="ECO:0000256" key="5">
    <source>
        <dbReference type="ARBA" id="ARBA00023163"/>
    </source>
</evidence>